<name>A0A8H3ZB88_VENIN</name>
<dbReference type="SUPFAM" id="SSF53697">
    <property type="entry name" value="SIS domain"/>
    <property type="match status" value="1"/>
</dbReference>
<evidence type="ECO:0000259" key="1">
    <source>
        <dbReference type="PROSITE" id="PS51464"/>
    </source>
</evidence>
<dbReference type="PANTHER" id="PTHR38418:SF2">
    <property type="entry name" value="SUGAR ISOMERASE, KPSF_GUTQ (AFU_ORTHOLOGUE AFUA_6G08860)"/>
    <property type="match status" value="1"/>
</dbReference>
<organism evidence="2 3">
    <name type="scientific">Venturia inaequalis</name>
    <name type="common">Apple scab fungus</name>
    <dbReference type="NCBI Taxonomy" id="5025"/>
    <lineage>
        <taxon>Eukaryota</taxon>
        <taxon>Fungi</taxon>
        <taxon>Dikarya</taxon>
        <taxon>Ascomycota</taxon>
        <taxon>Pezizomycotina</taxon>
        <taxon>Dothideomycetes</taxon>
        <taxon>Pleosporomycetidae</taxon>
        <taxon>Venturiales</taxon>
        <taxon>Venturiaceae</taxon>
        <taxon>Venturia</taxon>
    </lineage>
</organism>
<dbReference type="Gene3D" id="3.40.50.10490">
    <property type="entry name" value="Glucose-6-phosphate isomerase like protein, domain 1"/>
    <property type="match status" value="1"/>
</dbReference>
<sequence>MAVSALPISPDMAPQEKAIRRCKRKRSEVPITPPATIDDPESARMLERAVYILSTEATALSYVTRLYQTDPTARSGLLNAVECIAKVTEAGGKLLVCGVGKSGYIAQKIVATMKSLGIATSWLHAGEAVHGDLGDIRAVRFILDVVVVVVYLQMADFVWAQNDAVLFITFSGKTPELMNVSSHVPFNIPIIALTSHMEASGCLLLADRPDAILLPAPIHESEESTFGVSAPTTSTTVAMAVGDMLALTTADRIHQDEAGAVFRKNHPGGAIGMMNR</sequence>
<dbReference type="EMBL" id="WNWR01000162">
    <property type="protein sequence ID" value="KAE9989918.1"/>
    <property type="molecule type" value="Genomic_DNA"/>
</dbReference>
<dbReference type="GO" id="GO:0097367">
    <property type="term" value="F:carbohydrate derivative binding"/>
    <property type="evidence" value="ECO:0007669"/>
    <property type="project" value="InterPro"/>
</dbReference>
<dbReference type="InterPro" id="IPR001347">
    <property type="entry name" value="SIS_dom"/>
</dbReference>
<dbReference type="AlphaFoldDB" id="A0A8H3ZB88"/>
<feature type="domain" description="SIS" evidence="1">
    <location>
        <begin position="84"/>
        <end position="255"/>
    </location>
</feature>
<dbReference type="PROSITE" id="PS51464">
    <property type="entry name" value="SIS"/>
    <property type="match status" value="1"/>
</dbReference>
<accession>A0A8H3ZB88</accession>
<dbReference type="Proteomes" id="UP000490939">
    <property type="component" value="Unassembled WGS sequence"/>
</dbReference>
<gene>
    <name evidence="2" type="ORF">EG327_002105</name>
</gene>
<comment type="caution">
    <text evidence="2">The sequence shown here is derived from an EMBL/GenBank/DDBJ whole genome shotgun (WGS) entry which is preliminary data.</text>
</comment>
<protein>
    <recommendedName>
        <fullName evidence="1">SIS domain-containing protein</fullName>
    </recommendedName>
</protein>
<evidence type="ECO:0000313" key="2">
    <source>
        <dbReference type="EMBL" id="KAE9989918.1"/>
    </source>
</evidence>
<proteinExistence type="predicted"/>
<dbReference type="PANTHER" id="PTHR38418">
    <property type="entry name" value="SUGAR ISOMERASE, KPSF/GUTQ (AFU_ORTHOLOGUE AFUA_6G08860)"/>
    <property type="match status" value="1"/>
</dbReference>
<evidence type="ECO:0000313" key="3">
    <source>
        <dbReference type="Proteomes" id="UP000490939"/>
    </source>
</evidence>
<keyword evidence="3" id="KW-1185">Reference proteome</keyword>
<dbReference type="InterPro" id="IPR046348">
    <property type="entry name" value="SIS_dom_sf"/>
</dbReference>
<reference evidence="2 3" key="1">
    <citation type="submission" date="2019-07" db="EMBL/GenBank/DDBJ databases">
        <title>Venturia inaequalis Genome Resource.</title>
        <authorList>
            <person name="Lichtner F.J."/>
        </authorList>
    </citation>
    <scope>NUCLEOTIDE SEQUENCE [LARGE SCALE GENOMIC DNA]</scope>
    <source>
        <strain evidence="2 3">DMI_063113</strain>
    </source>
</reference>
<dbReference type="Pfam" id="PF13580">
    <property type="entry name" value="SIS_2"/>
    <property type="match status" value="1"/>
</dbReference>
<dbReference type="GO" id="GO:1901135">
    <property type="term" value="P:carbohydrate derivative metabolic process"/>
    <property type="evidence" value="ECO:0007669"/>
    <property type="project" value="InterPro"/>
</dbReference>